<name>A0A1T5EZL5_9SPHI</name>
<dbReference type="InterPro" id="IPR011659">
    <property type="entry name" value="WD40"/>
</dbReference>
<dbReference type="SUPFAM" id="SSF82171">
    <property type="entry name" value="DPP6 N-terminal domain-like"/>
    <property type="match status" value="1"/>
</dbReference>
<dbReference type="PANTHER" id="PTHR30329">
    <property type="entry name" value="STATOR ELEMENT OF FLAGELLAR MOTOR COMPLEX"/>
    <property type="match status" value="1"/>
</dbReference>
<dbReference type="Gene3D" id="2.60.40.1120">
    <property type="entry name" value="Carboxypeptidase-like, regulatory domain"/>
    <property type="match status" value="1"/>
</dbReference>
<dbReference type="SUPFAM" id="SSF48452">
    <property type="entry name" value="TPR-like"/>
    <property type="match status" value="1"/>
</dbReference>
<comment type="subcellular location">
    <subcellularLocation>
        <location evidence="1">Cell outer membrane</location>
    </subcellularLocation>
</comment>
<evidence type="ECO:0000313" key="7">
    <source>
        <dbReference type="EMBL" id="SKB89392.1"/>
    </source>
</evidence>
<dbReference type="InterPro" id="IPR011990">
    <property type="entry name" value="TPR-like_helical_dom_sf"/>
</dbReference>
<dbReference type="Gene3D" id="3.30.1330.60">
    <property type="entry name" value="OmpA-like domain"/>
    <property type="match status" value="1"/>
</dbReference>
<keyword evidence="2 4" id="KW-0472">Membrane</keyword>
<keyword evidence="5" id="KW-0812">Transmembrane</keyword>
<dbReference type="CDD" id="cd07185">
    <property type="entry name" value="OmpA_C-like"/>
    <property type="match status" value="1"/>
</dbReference>
<dbReference type="GO" id="GO:0009279">
    <property type="term" value="C:cell outer membrane"/>
    <property type="evidence" value="ECO:0007669"/>
    <property type="project" value="UniProtKB-SubCell"/>
</dbReference>
<dbReference type="PRINTS" id="PR01021">
    <property type="entry name" value="OMPADOMAIN"/>
</dbReference>
<feature type="domain" description="OmpA-like" evidence="6">
    <location>
        <begin position="585"/>
        <end position="702"/>
    </location>
</feature>
<dbReference type="Proteomes" id="UP000190541">
    <property type="component" value="Unassembled WGS sequence"/>
</dbReference>
<keyword evidence="3" id="KW-0998">Cell outer membrane</keyword>
<evidence type="ECO:0000256" key="4">
    <source>
        <dbReference type="PROSITE-ProRule" id="PRU00473"/>
    </source>
</evidence>
<dbReference type="STRING" id="623280.SAMN05660226_03680"/>
<dbReference type="EMBL" id="FUYS01000012">
    <property type="protein sequence ID" value="SKB89392.1"/>
    <property type="molecule type" value="Genomic_DNA"/>
</dbReference>
<dbReference type="Pfam" id="PF00691">
    <property type="entry name" value="OmpA"/>
    <property type="match status" value="1"/>
</dbReference>
<dbReference type="PANTHER" id="PTHR30329:SF21">
    <property type="entry name" value="LIPOPROTEIN YIAD-RELATED"/>
    <property type="match status" value="1"/>
</dbReference>
<dbReference type="InterPro" id="IPR006665">
    <property type="entry name" value="OmpA-like"/>
</dbReference>
<dbReference type="SUPFAM" id="SSF103088">
    <property type="entry name" value="OmpA-like"/>
    <property type="match status" value="1"/>
</dbReference>
<evidence type="ECO:0000256" key="1">
    <source>
        <dbReference type="ARBA" id="ARBA00004442"/>
    </source>
</evidence>
<sequence>MKPELPSQKNMIHSYQLHCHLKTMIQTKPAVPASDTNDDKNANSLIPLRTNYFPMKQQYVGLLMVALMFLAHISLAQEQPSLRDRADELYRRFEYANAVKLYAKLVDTKRPRVQDLERLADSYLKMKDYESAENWYARLIGQDESSPEHLLHYGTVLKINGKYAAAKQQLEAYAAKTGDSERVALEIVGCDSALHWMANPTLHRLHNETEVNTGNAEFSVFPVGDQVYYAGEPAAGTFEATYGWTGNAFLRIYTAPLSASGNLGTSSLADMAINSAKYHIGPISAEKNGNTYYVTRTYAGRDGQLEKAGRHRYRTNRLELYVYRKIDGEWIEEPFAFNNVNTYSVGHATLSPDDNTLYFVSDMPGGQGGTDIWYSERQADGTWGSPVNAGDVVNSAGDELFPNIGPDGILYYSSDGFAGMGGLDIYQATGSKASWTAPENLKYPVNSATDDFAYIVHREEGDSFHGFLASDRPGGKGGDDIYSFSFEKPKIIIILNGTTADKATGERLPATAVTLYDGQRKIVAKVNSGNDGTFVFELDPGCDYTVLGQKEGYHADSAKVSTLGITKSDTLEVALLLEPVFRPGQTFELEHIYYDFDKYNIRPDAAAILDELVRTMRDNPTLKIELSSHTDSRGSRAYNEVLSQRRAQAAVDYLVSRGIARDRMVAKGYGENKLVNRCADGVPCSAEEHQANRRTEVTVLEY</sequence>
<keyword evidence="8" id="KW-1185">Reference proteome</keyword>
<feature type="transmembrane region" description="Helical" evidence="5">
    <location>
        <begin position="59"/>
        <end position="76"/>
    </location>
</feature>
<evidence type="ECO:0000313" key="8">
    <source>
        <dbReference type="Proteomes" id="UP000190541"/>
    </source>
</evidence>
<dbReference type="PROSITE" id="PS51123">
    <property type="entry name" value="OMPA_2"/>
    <property type="match status" value="1"/>
</dbReference>
<dbReference type="InterPro" id="IPR036737">
    <property type="entry name" value="OmpA-like_sf"/>
</dbReference>
<dbReference type="SUPFAM" id="SSF49478">
    <property type="entry name" value="Cna protein B-type domain"/>
    <property type="match status" value="1"/>
</dbReference>
<reference evidence="7 8" key="1">
    <citation type="submission" date="2017-02" db="EMBL/GenBank/DDBJ databases">
        <authorList>
            <person name="Peterson S.W."/>
        </authorList>
    </citation>
    <scope>NUCLEOTIDE SEQUENCE [LARGE SCALE GENOMIC DNA]</scope>
    <source>
        <strain evidence="7 8">DSM 22899</strain>
    </source>
</reference>
<dbReference type="InterPro" id="IPR050330">
    <property type="entry name" value="Bact_OuterMem_StrucFunc"/>
</dbReference>
<dbReference type="InterPro" id="IPR006664">
    <property type="entry name" value="OMP_bac"/>
</dbReference>
<dbReference type="Gene3D" id="1.25.40.10">
    <property type="entry name" value="Tetratricopeptide repeat domain"/>
    <property type="match status" value="1"/>
</dbReference>
<dbReference type="AlphaFoldDB" id="A0A1T5EZL5"/>
<accession>A0A1T5EZL5</accession>
<dbReference type="Pfam" id="PF07676">
    <property type="entry name" value="PD40"/>
    <property type="match status" value="2"/>
</dbReference>
<protein>
    <submittedName>
        <fullName evidence="7">WD40-like Beta Propeller Repeat</fullName>
    </submittedName>
</protein>
<evidence type="ECO:0000256" key="2">
    <source>
        <dbReference type="ARBA" id="ARBA00023136"/>
    </source>
</evidence>
<proteinExistence type="predicted"/>
<evidence type="ECO:0000256" key="5">
    <source>
        <dbReference type="SAM" id="Phobius"/>
    </source>
</evidence>
<evidence type="ECO:0000256" key="3">
    <source>
        <dbReference type="ARBA" id="ARBA00023237"/>
    </source>
</evidence>
<gene>
    <name evidence="7" type="ORF">SAMN05660226_03680</name>
</gene>
<keyword evidence="5" id="KW-1133">Transmembrane helix</keyword>
<organism evidence="7 8">
    <name type="scientific">Parapedobacter luteus</name>
    <dbReference type="NCBI Taxonomy" id="623280"/>
    <lineage>
        <taxon>Bacteria</taxon>
        <taxon>Pseudomonadati</taxon>
        <taxon>Bacteroidota</taxon>
        <taxon>Sphingobacteriia</taxon>
        <taxon>Sphingobacteriales</taxon>
        <taxon>Sphingobacteriaceae</taxon>
        <taxon>Parapedobacter</taxon>
    </lineage>
</organism>
<evidence type="ECO:0000259" key="6">
    <source>
        <dbReference type="PROSITE" id="PS51123"/>
    </source>
</evidence>